<evidence type="ECO:0000259" key="4">
    <source>
        <dbReference type="SMART" id="SM00822"/>
    </source>
</evidence>
<dbReference type="Proteomes" id="UP000706039">
    <property type="component" value="Unassembled WGS sequence"/>
</dbReference>
<dbReference type="EMBL" id="JAINVV010000008">
    <property type="protein sequence ID" value="MBY8823993.1"/>
    <property type="molecule type" value="Genomic_DNA"/>
</dbReference>
<evidence type="ECO:0000313" key="5">
    <source>
        <dbReference type="EMBL" id="MBY8823993.1"/>
    </source>
</evidence>
<dbReference type="SMART" id="SM00822">
    <property type="entry name" value="PKS_KR"/>
    <property type="match status" value="1"/>
</dbReference>
<evidence type="ECO:0000256" key="1">
    <source>
        <dbReference type="ARBA" id="ARBA00006484"/>
    </source>
</evidence>
<dbReference type="PANTHER" id="PTHR43639:SF1">
    <property type="entry name" value="SHORT-CHAIN DEHYDROGENASE_REDUCTASE FAMILY PROTEIN"/>
    <property type="match status" value="1"/>
</dbReference>
<dbReference type="PRINTS" id="PR00080">
    <property type="entry name" value="SDRFAMILY"/>
</dbReference>
<accession>A0ABS7PRT5</accession>
<reference evidence="5 6" key="1">
    <citation type="submission" date="2021-08" db="EMBL/GenBank/DDBJ databases">
        <authorList>
            <person name="Tuo L."/>
        </authorList>
    </citation>
    <scope>NUCLEOTIDE SEQUENCE [LARGE SCALE GENOMIC DNA]</scope>
    <source>
        <strain evidence="5 6">JCM 31229</strain>
    </source>
</reference>
<protein>
    <submittedName>
        <fullName evidence="5">SDR family oxidoreductase</fullName>
    </submittedName>
</protein>
<dbReference type="Gene3D" id="3.40.50.720">
    <property type="entry name" value="NAD(P)-binding Rossmann-like Domain"/>
    <property type="match status" value="1"/>
</dbReference>
<evidence type="ECO:0000313" key="6">
    <source>
        <dbReference type="Proteomes" id="UP000706039"/>
    </source>
</evidence>
<name>A0ABS7PRT5_9SPHN</name>
<dbReference type="InterPro" id="IPR057326">
    <property type="entry name" value="KR_dom"/>
</dbReference>
<dbReference type="SUPFAM" id="SSF51735">
    <property type="entry name" value="NAD(P)-binding Rossmann-fold domains"/>
    <property type="match status" value="1"/>
</dbReference>
<dbReference type="InterPro" id="IPR036291">
    <property type="entry name" value="NAD(P)-bd_dom_sf"/>
</dbReference>
<sequence>MSGAFTGKVALVTGGSSGIGQRVAEMIAAEGGSVAVVASSKVEKAAAVVGDIEARGGKAKPYAVDVRDAAALGALVEQVEGDLGGIDLLVNAAGVFYPTPAGATDATDAGRLLDINIQGPWNAISAVVPGMRERGGGRIVSLSSVAGQIGVNGFALYTASKAAVSMMTRSLAAELAPHGIAVNAVAPGNTATPMNADVRSNPDMAEGMRRMTPSGNAFSDVDDIADIVLFLLSDKARPVHGATWLADEGISAAIG</sequence>
<dbReference type="PRINTS" id="PR00081">
    <property type="entry name" value="GDHRDH"/>
</dbReference>
<keyword evidence="6" id="KW-1185">Reference proteome</keyword>
<dbReference type="Pfam" id="PF00106">
    <property type="entry name" value="adh_short"/>
    <property type="match status" value="1"/>
</dbReference>
<evidence type="ECO:0000256" key="2">
    <source>
        <dbReference type="ARBA" id="ARBA00023002"/>
    </source>
</evidence>
<comment type="caution">
    <text evidence="5">The sequence shown here is derived from an EMBL/GenBank/DDBJ whole genome shotgun (WGS) entry which is preliminary data.</text>
</comment>
<dbReference type="CDD" id="cd05233">
    <property type="entry name" value="SDR_c"/>
    <property type="match status" value="1"/>
</dbReference>
<dbReference type="InterPro" id="IPR002347">
    <property type="entry name" value="SDR_fam"/>
</dbReference>
<evidence type="ECO:0000256" key="3">
    <source>
        <dbReference type="RuleBase" id="RU000363"/>
    </source>
</evidence>
<comment type="similarity">
    <text evidence="1 3">Belongs to the short-chain dehydrogenases/reductases (SDR) family.</text>
</comment>
<organism evidence="5 6">
    <name type="scientific">Sphingomonas colocasiae</name>
    <dbReference type="NCBI Taxonomy" id="1848973"/>
    <lineage>
        <taxon>Bacteria</taxon>
        <taxon>Pseudomonadati</taxon>
        <taxon>Pseudomonadota</taxon>
        <taxon>Alphaproteobacteria</taxon>
        <taxon>Sphingomonadales</taxon>
        <taxon>Sphingomonadaceae</taxon>
        <taxon>Sphingomonas</taxon>
    </lineage>
</organism>
<proteinExistence type="inferred from homology"/>
<feature type="domain" description="Ketoreductase" evidence="4">
    <location>
        <begin position="8"/>
        <end position="188"/>
    </location>
</feature>
<gene>
    <name evidence="5" type="ORF">K7G82_16935</name>
</gene>
<dbReference type="RefSeq" id="WP_222991095.1">
    <property type="nucleotide sequence ID" value="NZ_JAINVV010000008.1"/>
</dbReference>
<dbReference type="InterPro" id="IPR020904">
    <property type="entry name" value="Sc_DH/Rdtase_CS"/>
</dbReference>
<keyword evidence="2" id="KW-0560">Oxidoreductase</keyword>
<dbReference type="PROSITE" id="PS00061">
    <property type="entry name" value="ADH_SHORT"/>
    <property type="match status" value="1"/>
</dbReference>
<dbReference type="PANTHER" id="PTHR43639">
    <property type="entry name" value="OXIDOREDUCTASE, SHORT-CHAIN DEHYDROGENASE/REDUCTASE FAMILY (AFU_ORTHOLOGUE AFUA_5G02870)"/>
    <property type="match status" value="1"/>
</dbReference>